<dbReference type="EMBL" id="QLNI01000008">
    <property type="protein sequence ID" value="RAM03050.1"/>
    <property type="molecule type" value="Genomic_DNA"/>
</dbReference>
<dbReference type="Pfam" id="PF10135">
    <property type="entry name" value="Rod-binding"/>
    <property type="match status" value="1"/>
</dbReference>
<keyword evidence="3" id="KW-0282">Flagellum</keyword>
<reference evidence="2 5" key="2">
    <citation type="submission" date="2019-02" db="EMBL/GenBank/DDBJ databases">
        <title>Complete genome sequence of Desulfobacter hydrogenophilus AcRS1.</title>
        <authorList>
            <person name="Marietou A."/>
            <person name="Lund M.B."/>
            <person name="Marshall I.P.G."/>
            <person name="Schreiber L."/>
            <person name="Jorgensen B."/>
        </authorList>
    </citation>
    <scope>NUCLEOTIDE SEQUENCE [LARGE SCALE GENOMIC DNA]</scope>
    <source>
        <strain evidence="2 5">AcRS1</strain>
    </source>
</reference>
<dbReference type="Proteomes" id="UP000293902">
    <property type="component" value="Chromosome"/>
</dbReference>
<feature type="domain" description="Flagellar protein FlgJ N-terminal" evidence="1">
    <location>
        <begin position="50"/>
        <end position="97"/>
    </location>
</feature>
<evidence type="ECO:0000313" key="4">
    <source>
        <dbReference type="Proteomes" id="UP000248798"/>
    </source>
</evidence>
<accession>A0A328FGV1</accession>
<dbReference type="AlphaFoldDB" id="A0A328FGV1"/>
<keyword evidence="5" id="KW-1185">Reference proteome</keyword>
<dbReference type="Proteomes" id="UP000248798">
    <property type="component" value="Unassembled WGS sequence"/>
</dbReference>
<keyword evidence="3" id="KW-0969">Cilium</keyword>
<sequence length="102" mass="11538">MSIQMPGVMTPVTDTQESTNAARQLQREKDLEKACQGFEALMLDTLMQGMRDTLPGDSLFPESNASDIYQSLHDQYLTENLSQGRRVTGFKEFLYQQLQDSA</sequence>
<keyword evidence="3" id="KW-0966">Cell projection</keyword>
<protein>
    <submittedName>
        <fullName evidence="3">Flagellar biosynthesis protein FlgJ</fullName>
    </submittedName>
</protein>
<evidence type="ECO:0000313" key="2">
    <source>
        <dbReference type="EMBL" id="QBH12813.1"/>
    </source>
</evidence>
<dbReference type="InterPro" id="IPR019301">
    <property type="entry name" value="Flagellar_prot_FlgJ_N"/>
</dbReference>
<proteinExistence type="predicted"/>
<organism evidence="3 4">
    <name type="scientific">Desulfobacter hydrogenophilus</name>
    <dbReference type="NCBI Taxonomy" id="2291"/>
    <lineage>
        <taxon>Bacteria</taxon>
        <taxon>Pseudomonadati</taxon>
        <taxon>Thermodesulfobacteriota</taxon>
        <taxon>Desulfobacteria</taxon>
        <taxon>Desulfobacterales</taxon>
        <taxon>Desulfobacteraceae</taxon>
        <taxon>Desulfobacter</taxon>
    </lineage>
</organism>
<reference evidence="3 4" key="1">
    <citation type="submission" date="2018-06" db="EMBL/GenBank/DDBJ databases">
        <title>Complete Genome Sequence of Desulfobacter hydrogenophilus (DSM3380).</title>
        <authorList>
            <person name="Marietou A."/>
            <person name="Schreiber L."/>
            <person name="Marshall I."/>
            <person name="Jorgensen B."/>
        </authorList>
    </citation>
    <scope>NUCLEOTIDE SEQUENCE [LARGE SCALE GENOMIC DNA]</scope>
    <source>
        <strain evidence="3 4">DSM 3380</strain>
    </source>
</reference>
<dbReference type="EMBL" id="CP036313">
    <property type="protein sequence ID" value="QBH12813.1"/>
    <property type="molecule type" value="Genomic_DNA"/>
</dbReference>
<evidence type="ECO:0000313" key="3">
    <source>
        <dbReference type="EMBL" id="RAM03050.1"/>
    </source>
</evidence>
<evidence type="ECO:0000259" key="1">
    <source>
        <dbReference type="Pfam" id="PF10135"/>
    </source>
</evidence>
<evidence type="ECO:0000313" key="5">
    <source>
        <dbReference type="Proteomes" id="UP000293902"/>
    </source>
</evidence>
<name>A0A328FGV1_9BACT</name>
<dbReference type="OrthoDB" id="9796740at2"/>
<gene>
    <name evidence="3" type="ORF">DO021_05365</name>
    <name evidence="2" type="ORF">EYB58_07750</name>
</gene>
<dbReference type="RefSeq" id="WP_111954472.1">
    <property type="nucleotide sequence ID" value="NZ_CP036313.1"/>
</dbReference>